<evidence type="ECO:0000256" key="5">
    <source>
        <dbReference type="ARBA" id="ARBA00022989"/>
    </source>
</evidence>
<comment type="caution">
    <text evidence="11">The sequence shown here is derived from an EMBL/GenBank/DDBJ whole genome shotgun (WGS) entry which is preliminary data.</text>
</comment>
<reference evidence="12" key="2">
    <citation type="submission" date="2019-01" db="EMBL/GenBank/DDBJ databases">
        <title>Genome sequence of Desulfonema ishimotonii strain Tokyo 01.</title>
        <authorList>
            <person name="Fukui M."/>
        </authorList>
    </citation>
    <scope>NUCLEOTIDE SEQUENCE [LARGE SCALE GENOMIC DNA]</scope>
    <source>
        <strain evidence="12">Tokyo 01</strain>
    </source>
</reference>
<feature type="transmembrane region" description="Helical" evidence="10">
    <location>
        <begin position="240"/>
        <end position="262"/>
    </location>
</feature>
<keyword evidence="9" id="KW-1208">Phospholipid metabolism</keyword>
<dbReference type="Gene3D" id="1.20.120.1760">
    <property type="match status" value="2"/>
</dbReference>
<comment type="subcellular location">
    <subcellularLocation>
        <location evidence="1">Membrane</location>
        <topology evidence="1">Multi-pass membrane protein</topology>
    </subcellularLocation>
</comment>
<name>A0A401FRF8_9BACT</name>
<keyword evidence="3" id="KW-0444">Lipid biosynthesis</keyword>
<feature type="transmembrane region" description="Helical" evidence="10">
    <location>
        <begin position="83"/>
        <end position="100"/>
    </location>
</feature>
<evidence type="ECO:0000256" key="8">
    <source>
        <dbReference type="ARBA" id="ARBA00023209"/>
    </source>
</evidence>
<proteinExistence type="inferred from homology"/>
<dbReference type="GO" id="GO:0016780">
    <property type="term" value="F:phosphotransferase activity, for other substituted phosphate groups"/>
    <property type="evidence" value="ECO:0007669"/>
    <property type="project" value="InterPro"/>
</dbReference>
<evidence type="ECO:0000256" key="4">
    <source>
        <dbReference type="ARBA" id="ARBA00022692"/>
    </source>
</evidence>
<evidence type="ECO:0000313" key="11">
    <source>
        <dbReference type="EMBL" id="GBC59548.1"/>
    </source>
</evidence>
<keyword evidence="11" id="KW-0808">Transferase</keyword>
<feature type="transmembrane region" description="Helical" evidence="10">
    <location>
        <begin position="377"/>
        <end position="397"/>
    </location>
</feature>
<dbReference type="PANTHER" id="PTHR14269:SF61">
    <property type="entry name" value="CDP-DIACYLGLYCEROL--SERINE O-PHOSPHATIDYLTRANSFERASE"/>
    <property type="match status" value="1"/>
</dbReference>
<feature type="transmembrane region" description="Helical" evidence="10">
    <location>
        <begin position="112"/>
        <end position="131"/>
    </location>
</feature>
<gene>
    <name evidence="11" type="ORF">DENIS_0487</name>
</gene>
<evidence type="ECO:0000256" key="2">
    <source>
        <dbReference type="ARBA" id="ARBA00010441"/>
    </source>
</evidence>
<feature type="transmembrane region" description="Helical" evidence="10">
    <location>
        <begin position="344"/>
        <end position="365"/>
    </location>
</feature>
<dbReference type="GO" id="GO:0016020">
    <property type="term" value="C:membrane"/>
    <property type="evidence" value="ECO:0007669"/>
    <property type="project" value="UniProtKB-SubCell"/>
</dbReference>
<evidence type="ECO:0000256" key="9">
    <source>
        <dbReference type="ARBA" id="ARBA00023264"/>
    </source>
</evidence>
<evidence type="ECO:0000313" key="12">
    <source>
        <dbReference type="Proteomes" id="UP000288096"/>
    </source>
</evidence>
<dbReference type="Pfam" id="PF01066">
    <property type="entry name" value="CDP-OH_P_transf"/>
    <property type="match status" value="2"/>
</dbReference>
<evidence type="ECO:0000256" key="10">
    <source>
        <dbReference type="SAM" id="Phobius"/>
    </source>
</evidence>
<keyword evidence="8" id="KW-0594">Phospholipid biosynthesis</keyword>
<dbReference type="InterPro" id="IPR000462">
    <property type="entry name" value="CDP-OH_P_trans"/>
</dbReference>
<sequence>MSGKLLISKKATAILVYSRPFLVFGGMLCAIGVMWNRNPNLYTLGLTLLFISMSFDLVDGWFAARFRPHPTLAHLADRIMDKIVYSIIFPLIAVGMMWRLVSMPSGYSRIELLHTIFVMIVCITVLIRDNFASFMRSFAIRQGQEPEASEFTRLRTIVAAPVSALLYAHAFYVPEGPESPIYLWLSWLGNLPIRGLFFIEIIFFIISFGSIAQYCRKYGTYCLNDLCLDDELLRRRILSVFPNALTVMNAMMGLLAVFFAYQGRIREAYLLLIGAAMFDKLDGAVARKLGLTEPLPDTAAPARSINLGSIMDDLADGVSFCIVPAWIFYITFDGVDDPFIRKLAAGPVALLYVLMGIARLIYFTLDKKPIPGFFKGMPTPAAALMVTAPLIMFSQSVQAAPEWIHFWGIFCCSLMILSSVLMNIYPIHYIHLGRFMSRKPWFARASALLLISVVFTPFLGHVAFLYLFCYLLSPLVTWRVDPKIAAMESLTAEAE</sequence>
<feature type="transmembrane region" description="Helical" evidence="10">
    <location>
        <begin position="193"/>
        <end position="212"/>
    </location>
</feature>
<keyword evidence="12" id="KW-1185">Reference proteome</keyword>
<dbReference type="OrthoDB" id="9777147at2"/>
<keyword evidence="7 10" id="KW-0472">Membrane</keyword>
<dbReference type="Proteomes" id="UP000288096">
    <property type="component" value="Unassembled WGS sequence"/>
</dbReference>
<evidence type="ECO:0000256" key="3">
    <source>
        <dbReference type="ARBA" id="ARBA00022516"/>
    </source>
</evidence>
<dbReference type="InterPro" id="IPR050324">
    <property type="entry name" value="CDP-alcohol_PTase-I"/>
</dbReference>
<keyword evidence="4 10" id="KW-0812">Transmembrane</keyword>
<protein>
    <submittedName>
        <fullName evidence="11">CDP-alcohol phosphatidyltransferase</fullName>
    </submittedName>
</protein>
<dbReference type="RefSeq" id="WP_124327054.1">
    <property type="nucleotide sequence ID" value="NZ_BEXT01000001.1"/>
</dbReference>
<keyword evidence="5 10" id="KW-1133">Transmembrane helix</keyword>
<dbReference type="GO" id="GO:0008654">
    <property type="term" value="P:phospholipid biosynthetic process"/>
    <property type="evidence" value="ECO:0007669"/>
    <property type="project" value="UniProtKB-KW"/>
</dbReference>
<feature type="transmembrane region" description="Helical" evidence="10">
    <location>
        <begin position="446"/>
        <end position="473"/>
    </location>
</feature>
<evidence type="ECO:0000256" key="7">
    <source>
        <dbReference type="ARBA" id="ARBA00023136"/>
    </source>
</evidence>
<evidence type="ECO:0000256" key="1">
    <source>
        <dbReference type="ARBA" id="ARBA00004141"/>
    </source>
</evidence>
<dbReference type="PANTHER" id="PTHR14269">
    <property type="entry name" value="CDP-DIACYLGLYCEROL--GLYCEROL-3-PHOSPHATE 3-PHOSPHATIDYLTRANSFERASE-RELATED"/>
    <property type="match status" value="1"/>
</dbReference>
<feature type="transmembrane region" description="Helical" evidence="10">
    <location>
        <begin position="12"/>
        <end position="35"/>
    </location>
</feature>
<accession>A0A401FRF8</accession>
<dbReference type="InterPro" id="IPR043130">
    <property type="entry name" value="CDP-OH_PTrfase_TM_dom"/>
</dbReference>
<feature type="transmembrane region" description="Helical" evidence="10">
    <location>
        <begin position="403"/>
        <end position="425"/>
    </location>
</feature>
<feature type="transmembrane region" description="Helical" evidence="10">
    <location>
        <begin position="41"/>
        <end position="62"/>
    </location>
</feature>
<reference evidence="12" key="1">
    <citation type="submission" date="2017-11" db="EMBL/GenBank/DDBJ databases">
        <authorList>
            <person name="Watanabe M."/>
            <person name="Kojima H."/>
        </authorList>
    </citation>
    <scope>NUCLEOTIDE SEQUENCE [LARGE SCALE GENOMIC DNA]</scope>
    <source>
        <strain evidence="12">Tokyo 01</strain>
    </source>
</reference>
<dbReference type="AlphaFoldDB" id="A0A401FRF8"/>
<evidence type="ECO:0000256" key="6">
    <source>
        <dbReference type="ARBA" id="ARBA00023098"/>
    </source>
</evidence>
<feature type="transmembrane region" description="Helical" evidence="10">
    <location>
        <begin position="152"/>
        <end position="173"/>
    </location>
</feature>
<comment type="similarity">
    <text evidence="2">Belongs to the CDP-alcohol phosphatidyltransferase class-I family.</text>
</comment>
<organism evidence="11 12">
    <name type="scientific">Desulfonema ishimotonii</name>
    <dbReference type="NCBI Taxonomy" id="45657"/>
    <lineage>
        <taxon>Bacteria</taxon>
        <taxon>Pseudomonadati</taxon>
        <taxon>Thermodesulfobacteriota</taxon>
        <taxon>Desulfobacteria</taxon>
        <taxon>Desulfobacterales</taxon>
        <taxon>Desulfococcaceae</taxon>
        <taxon>Desulfonema</taxon>
    </lineage>
</organism>
<dbReference type="EMBL" id="BEXT01000001">
    <property type="protein sequence ID" value="GBC59548.1"/>
    <property type="molecule type" value="Genomic_DNA"/>
</dbReference>
<keyword evidence="6" id="KW-0443">Lipid metabolism</keyword>